<proteinExistence type="predicted"/>
<organism evidence="1 2">
    <name type="scientific">Pseudocercospora eumusae</name>
    <dbReference type="NCBI Taxonomy" id="321146"/>
    <lineage>
        <taxon>Eukaryota</taxon>
        <taxon>Fungi</taxon>
        <taxon>Dikarya</taxon>
        <taxon>Ascomycota</taxon>
        <taxon>Pezizomycotina</taxon>
        <taxon>Dothideomycetes</taxon>
        <taxon>Dothideomycetidae</taxon>
        <taxon>Mycosphaerellales</taxon>
        <taxon>Mycosphaerellaceae</taxon>
        <taxon>Pseudocercospora</taxon>
    </lineage>
</organism>
<keyword evidence="2" id="KW-1185">Reference proteome</keyword>
<dbReference type="EMBL" id="LFZN01000075">
    <property type="protein sequence ID" value="KXT00337.1"/>
    <property type="molecule type" value="Genomic_DNA"/>
</dbReference>
<dbReference type="AlphaFoldDB" id="A0A139HD24"/>
<dbReference type="OrthoDB" id="5853397at2759"/>
<evidence type="ECO:0000313" key="1">
    <source>
        <dbReference type="EMBL" id="KXT00337.1"/>
    </source>
</evidence>
<comment type="caution">
    <text evidence="1">The sequence shown here is derived from an EMBL/GenBank/DDBJ whole genome shotgun (WGS) entry which is preliminary data.</text>
</comment>
<accession>A0A139HD24</accession>
<name>A0A139HD24_9PEZI</name>
<gene>
    <name evidence="1" type="ORF">AC578_5865</name>
</gene>
<dbReference type="Proteomes" id="UP000070133">
    <property type="component" value="Unassembled WGS sequence"/>
</dbReference>
<protein>
    <submittedName>
        <fullName evidence="1">Uncharacterized protein</fullName>
    </submittedName>
</protein>
<sequence>MALMAPALTFLAAPMFPAISIKVLVCLGAVGLQKPILAFKDTSGPHNTCLSETDTHECIVNSKSWVQTLVPASVLEILH</sequence>
<reference evidence="1 2" key="1">
    <citation type="submission" date="2015-07" db="EMBL/GenBank/DDBJ databases">
        <title>Comparative genomics of the Sigatoka disease complex on banana suggests a link between parallel evolutionary changes in Pseudocercospora fijiensis and Pseudocercospora eumusae and increased virulence on the banana host.</title>
        <authorList>
            <person name="Chang T.-C."/>
            <person name="Salvucci A."/>
            <person name="Crous P.W."/>
            <person name="Stergiopoulos I."/>
        </authorList>
    </citation>
    <scope>NUCLEOTIDE SEQUENCE [LARGE SCALE GENOMIC DNA]</scope>
    <source>
        <strain evidence="1 2">CBS 114824</strain>
    </source>
</reference>
<evidence type="ECO:0000313" key="2">
    <source>
        <dbReference type="Proteomes" id="UP000070133"/>
    </source>
</evidence>